<proteinExistence type="predicted"/>
<comment type="caution">
    <text evidence="2">The sequence shown here is derived from an EMBL/GenBank/DDBJ whole genome shotgun (WGS) entry which is preliminary data.</text>
</comment>
<keyword evidence="3" id="KW-1185">Reference proteome</keyword>
<keyword evidence="1" id="KW-1133">Transmembrane helix</keyword>
<dbReference type="Proteomes" id="UP001219525">
    <property type="component" value="Unassembled WGS sequence"/>
</dbReference>
<evidence type="ECO:0000313" key="2">
    <source>
        <dbReference type="EMBL" id="KAJ7228466.1"/>
    </source>
</evidence>
<sequence length="109" mass="12108">LWMDSAAAVLTVVYHSTLFLIIHNRPESAVMSSVPAVALAYLLSLIWLGAFAVMIILARGNDEAAQINVFNLNIHFPQRDTQPIQFILTPMEFTLLGDLAIRGTVCRLR</sequence>
<name>A0AAD7E558_9AGAR</name>
<feature type="non-terminal residue" evidence="2">
    <location>
        <position position="109"/>
    </location>
</feature>
<keyword evidence="1" id="KW-0812">Transmembrane</keyword>
<feature type="transmembrane region" description="Helical" evidence="1">
    <location>
        <begin position="6"/>
        <end position="22"/>
    </location>
</feature>
<organism evidence="2 3">
    <name type="scientific">Mycena pura</name>
    <dbReference type="NCBI Taxonomy" id="153505"/>
    <lineage>
        <taxon>Eukaryota</taxon>
        <taxon>Fungi</taxon>
        <taxon>Dikarya</taxon>
        <taxon>Basidiomycota</taxon>
        <taxon>Agaricomycotina</taxon>
        <taxon>Agaricomycetes</taxon>
        <taxon>Agaricomycetidae</taxon>
        <taxon>Agaricales</taxon>
        <taxon>Marasmiineae</taxon>
        <taxon>Mycenaceae</taxon>
        <taxon>Mycena</taxon>
    </lineage>
</organism>
<keyword evidence="1" id="KW-0472">Membrane</keyword>
<evidence type="ECO:0000256" key="1">
    <source>
        <dbReference type="SAM" id="Phobius"/>
    </source>
</evidence>
<evidence type="ECO:0000313" key="3">
    <source>
        <dbReference type="Proteomes" id="UP001219525"/>
    </source>
</evidence>
<protein>
    <submittedName>
        <fullName evidence="2">Uncharacterized protein</fullName>
    </submittedName>
</protein>
<accession>A0AAD7E558</accession>
<gene>
    <name evidence="2" type="ORF">GGX14DRAFT_329939</name>
</gene>
<reference evidence="2" key="1">
    <citation type="submission" date="2023-03" db="EMBL/GenBank/DDBJ databases">
        <title>Massive genome expansion in bonnet fungi (Mycena s.s.) driven by repeated elements and novel gene families across ecological guilds.</title>
        <authorList>
            <consortium name="Lawrence Berkeley National Laboratory"/>
            <person name="Harder C.B."/>
            <person name="Miyauchi S."/>
            <person name="Viragh M."/>
            <person name="Kuo A."/>
            <person name="Thoen E."/>
            <person name="Andreopoulos B."/>
            <person name="Lu D."/>
            <person name="Skrede I."/>
            <person name="Drula E."/>
            <person name="Henrissat B."/>
            <person name="Morin E."/>
            <person name="Kohler A."/>
            <person name="Barry K."/>
            <person name="LaButti K."/>
            <person name="Morin E."/>
            <person name="Salamov A."/>
            <person name="Lipzen A."/>
            <person name="Mereny Z."/>
            <person name="Hegedus B."/>
            <person name="Baldrian P."/>
            <person name="Stursova M."/>
            <person name="Weitz H."/>
            <person name="Taylor A."/>
            <person name="Grigoriev I.V."/>
            <person name="Nagy L.G."/>
            <person name="Martin F."/>
            <person name="Kauserud H."/>
        </authorList>
    </citation>
    <scope>NUCLEOTIDE SEQUENCE</scope>
    <source>
        <strain evidence="2">9144</strain>
    </source>
</reference>
<feature type="transmembrane region" description="Helical" evidence="1">
    <location>
        <begin position="34"/>
        <end position="58"/>
    </location>
</feature>
<dbReference type="EMBL" id="JARJCW010000002">
    <property type="protein sequence ID" value="KAJ7228466.1"/>
    <property type="molecule type" value="Genomic_DNA"/>
</dbReference>
<feature type="non-terminal residue" evidence="2">
    <location>
        <position position="1"/>
    </location>
</feature>
<dbReference type="AlphaFoldDB" id="A0AAD7E558"/>